<proteinExistence type="predicted"/>
<dbReference type="EMBL" id="MK500372">
    <property type="protein sequence ID" value="QBK87979.1"/>
    <property type="molecule type" value="Genomic_DNA"/>
</dbReference>
<feature type="region of interest" description="Disordered" evidence="1">
    <location>
        <begin position="262"/>
        <end position="281"/>
    </location>
</feature>
<dbReference type="InterPro" id="IPR045409">
    <property type="entry name" value="DUF5891"/>
</dbReference>
<dbReference type="Pfam" id="PF19241">
    <property type="entry name" value="DUF5891"/>
    <property type="match status" value="1"/>
</dbReference>
<accession>A0A481YXX1</accession>
<evidence type="ECO:0000313" key="2">
    <source>
        <dbReference type="EMBL" id="QBK87979.1"/>
    </source>
</evidence>
<name>A0A481YXX1_9VIRU</name>
<evidence type="ECO:0000256" key="1">
    <source>
        <dbReference type="SAM" id="MobiDB-lite"/>
    </source>
</evidence>
<protein>
    <submittedName>
        <fullName evidence="2">Uncharacterized protein</fullName>
    </submittedName>
</protein>
<organism evidence="2">
    <name type="scientific">Marseillevirus LCMAC202</name>
    <dbReference type="NCBI Taxonomy" id="2506606"/>
    <lineage>
        <taxon>Viruses</taxon>
        <taxon>Varidnaviria</taxon>
        <taxon>Bamfordvirae</taxon>
        <taxon>Nucleocytoviricota</taxon>
        <taxon>Megaviricetes</taxon>
        <taxon>Pimascovirales</taxon>
        <taxon>Pimascovirales incertae sedis</taxon>
        <taxon>Marseilleviridae</taxon>
    </lineage>
</organism>
<reference evidence="2" key="1">
    <citation type="journal article" date="2019" name="MBio">
        <title>Virus Genomes from Deep Sea Sediments Expand the Ocean Megavirome and Support Independent Origins of Viral Gigantism.</title>
        <authorList>
            <person name="Backstrom D."/>
            <person name="Yutin N."/>
            <person name="Jorgensen S.L."/>
            <person name="Dharamshi J."/>
            <person name="Homa F."/>
            <person name="Zaremba-Niedwiedzka K."/>
            <person name="Spang A."/>
            <person name="Wolf Y.I."/>
            <person name="Koonin E.V."/>
            <person name="Ettema T.J."/>
        </authorList>
    </citation>
    <scope>NUCLEOTIDE SEQUENCE</scope>
</reference>
<gene>
    <name evidence="2" type="ORF">LCMAC202_03400</name>
</gene>
<sequence length="281" mass="31354">MDDQKLRIFNAIASFVQDLNTGFGKKYKPVALYNRLIERTTLRDTTAVSRHINAFRTFFNHNQTYIQNKSLVANARIVYSERVYLDIGHIVTKTETDTHKHIHQHLVTIYSLMNIGTPQGREALESLKQDTVQNGEVDLNLPNTTEGNFIKDTLTEMTEHFDNMEEDANPMTLMSSMMQSGFFTKFMGDLQTKFSSGEMNLRSLMGTVTNVISEATPQGGEEAAQIRSFVNQSMNQVNNLTGGGGENLPPEVQGQMTDLLDAITGGGNQQNDTTQKDGDST</sequence>